<evidence type="ECO:0000256" key="2">
    <source>
        <dbReference type="ARBA" id="ARBA00022670"/>
    </source>
</evidence>
<keyword evidence="4 5" id="KW-0720">Serine protease</keyword>
<evidence type="ECO:0000259" key="9">
    <source>
        <dbReference type="Pfam" id="PF22148"/>
    </source>
</evidence>
<dbReference type="EMBL" id="CP093442">
    <property type="protein sequence ID" value="UOF00373.1"/>
    <property type="molecule type" value="Genomic_DNA"/>
</dbReference>
<evidence type="ECO:0000256" key="7">
    <source>
        <dbReference type="SAM" id="SignalP"/>
    </source>
</evidence>
<dbReference type="InterPro" id="IPR015500">
    <property type="entry name" value="Peptidase_S8_subtilisin-rel"/>
</dbReference>
<dbReference type="InterPro" id="IPR050131">
    <property type="entry name" value="Peptidase_S8_subtilisin-like"/>
</dbReference>
<gene>
    <name evidence="10" type="ORF">MNR06_11760</name>
</gene>
<sequence length="433" mass="46091">MELNFKKASCGLLFFFLGLGSELLAAVDAVPGEYVIKFKDSVSVLDVIHQLDAGAGFVIDVIPEQNTVLLRRPVFELQSSAIDILAEDPNIKIIEPNYIYHMNKSATDPMFTLMWGLKNTGQYDYQRRLGVAGMDISVDKAWDITTGSKKVIVAVIDSGIDYFHPDLKENMWTNTIELNGKSGVDDDSNGIVDDIYGANFEIPDKPTGSPWDDHGHGTHCAGTIGAKANNGIGGAGVAWEVRLMAIKFLKASGSGSLFAALKGVNYATKMGAKILNNSWGGGGVSETLKEAIEKTNEAGALFVVASGNETNDNDKNPRYPASYDVPNILTVAAVDNQGKLAEFSNYGASTVHVAAPGVNILSTINNGKYGYYSGTSMAAPHVSGLAALLSAKEPDLSGRGLKRRIVATSRSLKSLQGKTKAGLVSAHSALTVR</sequence>
<keyword evidence="2 5" id="KW-0645">Protease</keyword>
<dbReference type="Pfam" id="PF00082">
    <property type="entry name" value="Peptidase_S8"/>
    <property type="match status" value="1"/>
</dbReference>
<dbReference type="PANTHER" id="PTHR43806">
    <property type="entry name" value="PEPTIDASE S8"/>
    <property type="match status" value="1"/>
</dbReference>
<dbReference type="InterPro" id="IPR023828">
    <property type="entry name" value="Peptidase_S8_Ser-AS"/>
</dbReference>
<name>A0ABY4CA43_9BACT</name>
<dbReference type="Pfam" id="PF22148">
    <property type="entry name" value="Fervidolysin_NPro-like"/>
    <property type="match status" value="1"/>
</dbReference>
<keyword evidence="3 5" id="KW-0378">Hydrolase</keyword>
<dbReference type="InterPro" id="IPR034204">
    <property type="entry name" value="PfSUB1-like_cat_dom"/>
</dbReference>
<dbReference type="SUPFAM" id="SSF54897">
    <property type="entry name" value="Protease propeptides/inhibitors"/>
    <property type="match status" value="1"/>
</dbReference>
<evidence type="ECO:0000313" key="11">
    <source>
        <dbReference type="Proteomes" id="UP000830116"/>
    </source>
</evidence>
<feature type="active site" description="Charge relay system" evidence="5">
    <location>
        <position position="376"/>
    </location>
</feature>
<dbReference type="Proteomes" id="UP000830116">
    <property type="component" value="Chromosome"/>
</dbReference>
<dbReference type="PROSITE" id="PS00136">
    <property type="entry name" value="SUBTILASE_ASP"/>
    <property type="match status" value="1"/>
</dbReference>
<comment type="similarity">
    <text evidence="1 5 6">Belongs to the peptidase S8 family.</text>
</comment>
<feature type="signal peptide" evidence="7">
    <location>
        <begin position="1"/>
        <end position="25"/>
    </location>
</feature>
<evidence type="ECO:0000259" key="8">
    <source>
        <dbReference type="Pfam" id="PF00082"/>
    </source>
</evidence>
<protein>
    <submittedName>
        <fullName evidence="10">S8 family serine peptidase</fullName>
    </submittedName>
</protein>
<dbReference type="CDD" id="cd07473">
    <property type="entry name" value="Peptidases_S8_Subtilisin_like"/>
    <property type="match status" value="1"/>
</dbReference>
<evidence type="ECO:0000256" key="4">
    <source>
        <dbReference type="ARBA" id="ARBA00022825"/>
    </source>
</evidence>
<feature type="domain" description="Peptidase S8/S53" evidence="8">
    <location>
        <begin position="149"/>
        <end position="412"/>
    </location>
</feature>
<dbReference type="PANTHER" id="PTHR43806:SF11">
    <property type="entry name" value="CEREVISIN-RELATED"/>
    <property type="match status" value="1"/>
</dbReference>
<dbReference type="InterPro" id="IPR036852">
    <property type="entry name" value="Peptidase_S8/S53_dom_sf"/>
</dbReference>
<dbReference type="InterPro" id="IPR022398">
    <property type="entry name" value="Peptidase_S8_His-AS"/>
</dbReference>
<feature type="active site" description="Charge relay system" evidence="5">
    <location>
        <position position="157"/>
    </location>
</feature>
<evidence type="ECO:0000256" key="6">
    <source>
        <dbReference type="RuleBase" id="RU003355"/>
    </source>
</evidence>
<keyword evidence="11" id="KW-1185">Reference proteome</keyword>
<dbReference type="PROSITE" id="PS51892">
    <property type="entry name" value="SUBTILASE"/>
    <property type="match status" value="1"/>
</dbReference>
<dbReference type="RefSeq" id="WP_243536257.1">
    <property type="nucleotide sequence ID" value="NZ_CP093442.1"/>
</dbReference>
<evidence type="ECO:0000256" key="5">
    <source>
        <dbReference type="PROSITE-ProRule" id="PRU01240"/>
    </source>
</evidence>
<evidence type="ECO:0000256" key="3">
    <source>
        <dbReference type="ARBA" id="ARBA00022801"/>
    </source>
</evidence>
<feature type="active site" description="Charge relay system" evidence="5">
    <location>
        <position position="216"/>
    </location>
</feature>
<dbReference type="PRINTS" id="PR00723">
    <property type="entry name" value="SUBTILISIN"/>
</dbReference>
<evidence type="ECO:0000313" key="10">
    <source>
        <dbReference type="EMBL" id="UOF00373.1"/>
    </source>
</evidence>
<keyword evidence="7" id="KW-0732">Signal</keyword>
<feature type="chain" id="PRO_5045778648" evidence="7">
    <location>
        <begin position="26"/>
        <end position="433"/>
    </location>
</feature>
<dbReference type="Gene3D" id="3.40.50.200">
    <property type="entry name" value="Peptidase S8/S53 domain"/>
    <property type="match status" value="1"/>
</dbReference>
<dbReference type="PROSITE" id="PS00137">
    <property type="entry name" value="SUBTILASE_HIS"/>
    <property type="match status" value="1"/>
</dbReference>
<reference evidence="10" key="1">
    <citation type="submission" date="2022-03" db="EMBL/GenBank/DDBJ databases">
        <title>Genome Identification and Characterization of new species Bdellovibrio reynosense LBG001 sp. nov. from a Mexico soil sample.</title>
        <authorList>
            <person name="Camilli A."/>
            <person name="Ajao Y."/>
            <person name="Guo X."/>
        </authorList>
    </citation>
    <scope>NUCLEOTIDE SEQUENCE</scope>
    <source>
        <strain evidence="10">LBG001</strain>
    </source>
</reference>
<accession>A0ABY4CA43</accession>
<organism evidence="10 11">
    <name type="scientific">Bdellovibrio reynosensis</name>
    <dbReference type="NCBI Taxonomy" id="2835041"/>
    <lineage>
        <taxon>Bacteria</taxon>
        <taxon>Pseudomonadati</taxon>
        <taxon>Bdellovibrionota</taxon>
        <taxon>Bdellovibrionia</taxon>
        <taxon>Bdellovibrionales</taxon>
        <taxon>Pseudobdellovibrionaceae</taxon>
        <taxon>Bdellovibrio</taxon>
    </lineage>
</organism>
<dbReference type="PROSITE" id="PS00138">
    <property type="entry name" value="SUBTILASE_SER"/>
    <property type="match status" value="1"/>
</dbReference>
<dbReference type="InterPro" id="IPR023827">
    <property type="entry name" value="Peptidase_S8_Asp-AS"/>
</dbReference>
<proteinExistence type="inferred from homology"/>
<dbReference type="SUPFAM" id="SSF52743">
    <property type="entry name" value="Subtilisin-like"/>
    <property type="match status" value="1"/>
</dbReference>
<dbReference type="InterPro" id="IPR054399">
    <property type="entry name" value="Fervidolysin-like_N_prodom"/>
</dbReference>
<dbReference type="InterPro" id="IPR000209">
    <property type="entry name" value="Peptidase_S8/S53_dom"/>
</dbReference>
<evidence type="ECO:0000256" key="1">
    <source>
        <dbReference type="ARBA" id="ARBA00011073"/>
    </source>
</evidence>
<feature type="domain" description="Fervidolysin-like N-terminal prodomain" evidence="9">
    <location>
        <begin position="27"/>
        <end position="97"/>
    </location>
</feature>